<sequence>MSGARPDRAARPTCRGCRGRGWKRVGSRTALALSVTNDRTRTAPKRRCPDCDGTGKEWMRMGALADGREETGAGSQPLGAMTLYPVPESVPRARRWFGKLVARHNLACSLDDCQVMISELVSNAVLYGQAEEEWRVRVEWWRMGDSLRVDVHNPGRPTNVRMREAAADDEHGRGLRLVHALADSWSAGPSPYGGTVVSFTMRKAWPP</sequence>
<dbReference type="EMBL" id="BAAATJ010000002">
    <property type="protein sequence ID" value="GAA2385733.1"/>
    <property type="molecule type" value="Genomic_DNA"/>
</dbReference>
<dbReference type="Gene3D" id="3.30.565.10">
    <property type="entry name" value="Histidine kinase-like ATPase, C-terminal domain"/>
    <property type="match status" value="1"/>
</dbReference>
<keyword evidence="1" id="KW-0808">Transferase</keyword>
<keyword evidence="4" id="KW-1185">Reference proteome</keyword>
<dbReference type="CDD" id="cd16936">
    <property type="entry name" value="HATPase_RsbW-like"/>
    <property type="match status" value="1"/>
</dbReference>
<reference evidence="4" key="1">
    <citation type="journal article" date="2019" name="Int. J. Syst. Evol. Microbiol.">
        <title>The Global Catalogue of Microorganisms (GCM) 10K type strain sequencing project: providing services to taxonomists for standard genome sequencing and annotation.</title>
        <authorList>
            <consortium name="The Broad Institute Genomics Platform"/>
            <consortium name="The Broad Institute Genome Sequencing Center for Infectious Disease"/>
            <person name="Wu L."/>
            <person name="Ma J."/>
        </authorList>
    </citation>
    <scope>NUCLEOTIDE SEQUENCE [LARGE SCALE GENOMIC DNA]</scope>
    <source>
        <strain evidence="4">JCM 6921</strain>
    </source>
</reference>
<proteinExistence type="predicted"/>
<accession>A0ABP5UQP3</accession>
<name>A0ABP5UQP3_9ACTN</name>
<dbReference type="InterPro" id="IPR036890">
    <property type="entry name" value="HATPase_C_sf"/>
</dbReference>
<dbReference type="Pfam" id="PF13581">
    <property type="entry name" value="HATPase_c_2"/>
    <property type="match status" value="1"/>
</dbReference>
<protein>
    <recommendedName>
        <fullName evidence="2">Histidine kinase/HSP90-like ATPase domain-containing protein</fullName>
    </recommendedName>
</protein>
<evidence type="ECO:0000259" key="2">
    <source>
        <dbReference type="Pfam" id="PF13581"/>
    </source>
</evidence>
<organism evidence="3 4">
    <name type="scientific">Streptomyces glaucosporus</name>
    <dbReference type="NCBI Taxonomy" id="284044"/>
    <lineage>
        <taxon>Bacteria</taxon>
        <taxon>Bacillati</taxon>
        <taxon>Actinomycetota</taxon>
        <taxon>Actinomycetes</taxon>
        <taxon>Kitasatosporales</taxon>
        <taxon>Streptomycetaceae</taxon>
        <taxon>Streptomyces</taxon>
    </lineage>
</organism>
<dbReference type="PANTHER" id="PTHR35526">
    <property type="entry name" value="ANTI-SIGMA-F FACTOR RSBW-RELATED"/>
    <property type="match status" value="1"/>
</dbReference>
<dbReference type="Proteomes" id="UP001500058">
    <property type="component" value="Unassembled WGS sequence"/>
</dbReference>
<keyword evidence="1" id="KW-0418">Kinase</keyword>
<dbReference type="InterPro" id="IPR003594">
    <property type="entry name" value="HATPase_dom"/>
</dbReference>
<evidence type="ECO:0000313" key="4">
    <source>
        <dbReference type="Proteomes" id="UP001500058"/>
    </source>
</evidence>
<evidence type="ECO:0000313" key="3">
    <source>
        <dbReference type="EMBL" id="GAA2385733.1"/>
    </source>
</evidence>
<keyword evidence="1" id="KW-0723">Serine/threonine-protein kinase</keyword>
<dbReference type="InterPro" id="IPR050267">
    <property type="entry name" value="Anti-sigma-factor_SerPK"/>
</dbReference>
<evidence type="ECO:0000256" key="1">
    <source>
        <dbReference type="ARBA" id="ARBA00022527"/>
    </source>
</evidence>
<comment type="caution">
    <text evidence="3">The sequence shown here is derived from an EMBL/GenBank/DDBJ whole genome shotgun (WGS) entry which is preliminary data.</text>
</comment>
<dbReference type="SUPFAM" id="SSF55874">
    <property type="entry name" value="ATPase domain of HSP90 chaperone/DNA topoisomerase II/histidine kinase"/>
    <property type="match status" value="1"/>
</dbReference>
<feature type="domain" description="Histidine kinase/HSP90-like ATPase" evidence="2">
    <location>
        <begin position="87"/>
        <end position="199"/>
    </location>
</feature>
<gene>
    <name evidence="3" type="ORF">GCM10010420_05360</name>
</gene>
<dbReference type="PANTHER" id="PTHR35526:SF3">
    <property type="entry name" value="ANTI-SIGMA-F FACTOR RSBW"/>
    <property type="match status" value="1"/>
</dbReference>